<reference evidence="1 2" key="1">
    <citation type="submission" date="2017-06" db="EMBL/GenBank/DDBJ databases">
        <authorList>
            <person name="Kim H.J."/>
            <person name="Triplett B.A."/>
        </authorList>
    </citation>
    <scope>NUCLEOTIDE SEQUENCE [LARGE SCALE GENOMIC DNA]</scope>
    <source>
        <strain evidence="1 2">B29T1</strain>
    </source>
</reference>
<dbReference type="Proteomes" id="UP000197065">
    <property type="component" value="Unassembled WGS sequence"/>
</dbReference>
<gene>
    <name evidence="1" type="ORF">SAMN07250955_103305</name>
</gene>
<organism evidence="1 2">
    <name type="scientific">Arboricoccus pini</name>
    <dbReference type="NCBI Taxonomy" id="1963835"/>
    <lineage>
        <taxon>Bacteria</taxon>
        <taxon>Pseudomonadati</taxon>
        <taxon>Pseudomonadota</taxon>
        <taxon>Alphaproteobacteria</taxon>
        <taxon>Geminicoccales</taxon>
        <taxon>Geminicoccaceae</taxon>
        <taxon>Arboricoccus</taxon>
    </lineage>
</organism>
<dbReference type="EMBL" id="FYEH01000003">
    <property type="protein sequence ID" value="SNB63308.1"/>
    <property type="molecule type" value="Genomic_DNA"/>
</dbReference>
<accession>A0A212QUR1</accession>
<evidence type="ECO:0000313" key="1">
    <source>
        <dbReference type="EMBL" id="SNB63308.1"/>
    </source>
</evidence>
<dbReference type="AlphaFoldDB" id="A0A212QUR1"/>
<evidence type="ECO:0000313" key="2">
    <source>
        <dbReference type="Proteomes" id="UP000197065"/>
    </source>
</evidence>
<sequence>MSGWSCESLNEHARGLSTRELSPRCVALADYSALRSITTSNPRERQTSVARFIIAEVDDLGREAIFELATPIKALQMPLAPRNKARTSGGDLGMAVSPRRFGAIIALASALIDGPHRRRDRGHCIVVLRFAGPGGSKAALEATSPSGRCPRTIASLKHAGSRYSLRVRMLTAPPSHCRVRPKYGGNAVPDIHR</sequence>
<keyword evidence="2" id="KW-1185">Reference proteome</keyword>
<protein>
    <submittedName>
        <fullName evidence="1">Uncharacterized protein</fullName>
    </submittedName>
</protein>
<name>A0A212QUR1_9PROT</name>
<proteinExistence type="predicted"/>